<gene>
    <name evidence="1" type="ORF">C5S46_00420</name>
</gene>
<protein>
    <submittedName>
        <fullName evidence="1">Uncharacterized protein</fullName>
    </submittedName>
</protein>
<evidence type="ECO:0000313" key="1">
    <source>
        <dbReference type="EMBL" id="TKY92482.1"/>
    </source>
</evidence>
<reference evidence="1" key="1">
    <citation type="submission" date="2018-09" db="EMBL/GenBank/DDBJ databases">
        <title>A genomic encyclopedia of anaerobic methanotrophic archaea.</title>
        <authorList>
            <person name="Skennerton C.T."/>
            <person name="Chadwick G.L."/>
            <person name="Laso-Perez R."/>
            <person name="Leu A.O."/>
            <person name="Speth D.R."/>
            <person name="Yu H."/>
            <person name="Morgan-Lang C."/>
            <person name="Hatzenpichler R."/>
            <person name="Goudeau D."/>
            <person name="Malmstrom R."/>
            <person name="Woyke T."/>
            <person name="Hallam S."/>
            <person name="Tyson G.W."/>
            <person name="Wegener G."/>
            <person name="Boetius A."/>
            <person name="Orphan V.J."/>
        </authorList>
    </citation>
    <scope>NUCLEOTIDE SEQUENCE</scope>
    <source>
        <strain evidence="1">CONS3730D10UFb2</strain>
    </source>
</reference>
<comment type="caution">
    <text evidence="1">The sequence shown here is derived from an EMBL/GenBank/DDBJ whole genome shotgun (WGS) entry which is preliminary data.</text>
</comment>
<dbReference type="EMBL" id="QYBA01000010">
    <property type="protein sequence ID" value="TKY92482.1"/>
    <property type="molecule type" value="Genomic_DNA"/>
</dbReference>
<accession>A0AC61SD51</accession>
<name>A0AC61SD51_9EURY</name>
<organism evidence="1 2">
    <name type="scientific">Candidatus Methanomarinus sp</name>
    <dbReference type="NCBI Taxonomy" id="3386244"/>
    <lineage>
        <taxon>Archaea</taxon>
        <taxon>Methanobacteriati</taxon>
        <taxon>Methanobacteriota</taxon>
        <taxon>Stenosarchaea group</taxon>
        <taxon>Methanomicrobia</taxon>
        <taxon>Methanosarcinales</taxon>
        <taxon>ANME-2 cluster</taxon>
        <taxon>Candidatus Methanocomedenaceae</taxon>
        <taxon>Candidatus Methanomarinus</taxon>
    </lineage>
</organism>
<evidence type="ECO:0000313" key="2">
    <source>
        <dbReference type="Proteomes" id="UP000315423"/>
    </source>
</evidence>
<proteinExistence type="predicted"/>
<dbReference type="Proteomes" id="UP000315423">
    <property type="component" value="Unassembled WGS sequence"/>
</dbReference>
<sequence length="302" mass="34884">MNHPRYNPTDEDWDFLIILDACRYDYFKEIYRDYLPAGKFEKVLSPASHTDEWVKKVFSDIYDDIVYISANPFINSKGIKGFNPKKFFKVIDVWYDGWDENCNTVPPDKVNEATLNAVRKYINKRFIIHYMQPHAPYLSLRDLGGGDISADRSCRVVGKKIEKIHPKIRDFFDYLYIKQDNLLKRRGIAWKFAQSLGLPPMDPMDAALRVAGQDGLKQAYKENLREVLKCINLLLQAISGKIIISADHGELLGEGGDYSHRMGYHVPLLIEVPKLELNIKQESKASRIISKNIQKLKSEDKI</sequence>